<comment type="caution">
    <text evidence="1">The sequence shown here is derived from an EMBL/GenBank/DDBJ whole genome shotgun (WGS) entry which is preliminary data.</text>
</comment>
<reference evidence="1" key="1">
    <citation type="journal article" date="2021" name="Proc. Natl. Acad. Sci. U.S.A.">
        <title>Global biogeography of chemosynthetic symbionts reveals both localized and globally distributed symbiont groups. .</title>
        <authorList>
            <person name="Osvatic J.T."/>
            <person name="Wilkins L.G.E."/>
            <person name="Leibrecht L."/>
            <person name="Leray M."/>
            <person name="Zauner S."/>
            <person name="Polzin J."/>
            <person name="Camacho Y."/>
            <person name="Gros O."/>
            <person name="van Gils J.A."/>
            <person name="Eisen J.A."/>
            <person name="Petersen J.M."/>
            <person name="Yuen B."/>
        </authorList>
    </citation>
    <scope>NUCLEOTIDE SEQUENCE</scope>
    <source>
        <strain evidence="1">MAGclacostrist064TRANS</strain>
    </source>
</reference>
<dbReference type="EMBL" id="JAEPCM010000708">
    <property type="protein sequence ID" value="MCG7948481.1"/>
    <property type="molecule type" value="Genomic_DNA"/>
</dbReference>
<dbReference type="AlphaFoldDB" id="A0A9E4T3X6"/>
<name>A0A9E4T3X6_9GAMM</name>
<evidence type="ECO:0000313" key="2">
    <source>
        <dbReference type="Proteomes" id="UP000886667"/>
    </source>
</evidence>
<proteinExistence type="predicted"/>
<feature type="non-terminal residue" evidence="1">
    <location>
        <position position="1"/>
    </location>
</feature>
<sequence>LRMRKERPFVFTNMKTGEGLQQIIDFIEHQGMLKD</sequence>
<gene>
    <name evidence="1" type="ORF">JAZ07_19240</name>
</gene>
<evidence type="ECO:0000313" key="1">
    <source>
        <dbReference type="EMBL" id="MCG7948481.1"/>
    </source>
</evidence>
<organism evidence="1 2">
    <name type="scientific">Candidatus Thiodiazotropha taylori</name>
    <dbReference type="NCBI Taxonomy" id="2792791"/>
    <lineage>
        <taxon>Bacteria</taxon>
        <taxon>Pseudomonadati</taxon>
        <taxon>Pseudomonadota</taxon>
        <taxon>Gammaproteobacteria</taxon>
        <taxon>Chromatiales</taxon>
        <taxon>Sedimenticolaceae</taxon>
        <taxon>Candidatus Thiodiazotropha</taxon>
    </lineage>
</organism>
<protein>
    <submittedName>
        <fullName evidence="1">Urease accessory protein UreG</fullName>
    </submittedName>
</protein>
<dbReference type="Proteomes" id="UP000886667">
    <property type="component" value="Unassembled WGS sequence"/>
</dbReference>
<accession>A0A9E4T3X6</accession>